<proteinExistence type="predicted"/>
<dbReference type="Proteomes" id="UP000812966">
    <property type="component" value="Unassembled WGS sequence"/>
</dbReference>
<feature type="compositionally biased region" description="Basic and acidic residues" evidence="1">
    <location>
        <begin position="198"/>
        <end position="207"/>
    </location>
</feature>
<gene>
    <name evidence="2" type="ORF">FFLO_05287</name>
</gene>
<sequence length="207" mass="22331">MMREEFEAQQRIQRAGRFTGVLASGEAIMIYTAIMELADPKFQRAKVISSSGRGKVFYNVHLAMNNASWQQTIRLIIDDVTVNVITDERGELDPRLSGAIEAAVKSFNLQDENAMSPSQSLQTPLPVRTATQISQSISSSNGDVTNTVDVGSINGNMVATSISTTSLVLMPGDKQGKGNAAQVDLDKQESSDSGSDDGWDKIGEDET</sequence>
<protein>
    <submittedName>
        <fullName evidence="2">Uncharacterized protein</fullName>
    </submittedName>
</protein>
<dbReference type="EMBL" id="JABELV010000129">
    <property type="protein sequence ID" value="KAG7529990.1"/>
    <property type="molecule type" value="Genomic_DNA"/>
</dbReference>
<evidence type="ECO:0000256" key="1">
    <source>
        <dbReference type="SAM" id="MobiDB-lite"/>
    </source>
</evidence>
<accession>A0A8K0JHR5</accession>
<evidence type="ECO:0000313" key="2">
    <source>
        <dbReference type="EMBL" id="KAG7529990.1"/>
    </source>
</evidence>
<evidence type="ECO:0000313" key="3">
    <source>
        <dbReference type="Proteomes" id="UP000812966"/>
    </source>
</evidence>
<reference evidence="2" key="1">
    <citation type="submission" date="2020-04" db="EMBL/GenBank/DDBJ databases">
        <title>Analysis of mating type loci in Filobasidium floriforme.</title>
        <authorList>
            <person name="Nowrousian M."/>
        </authorList>
    </citation>
    <scope>NUCLEOTIDE SEQUENCE</scope>
    <source>
        <strain evidence="2">CBS 6242</strain>
    </source>
</reference>
<organism evidence="2 3">
    <name type="scientific">Filobasidium floriforme</name>
    <dbReference type="NCBI Taxonomy" id="5210"/>
    <lineage>
        <taxon>Eukaryota</taxon>
        <taxon>Fungi</taxon>
        <taxon>Dikarya</taxon>
        <taxon>Basidiomycota</taxon>
        <taxon>Agaricomycotina</taxon>
        <taxon>Tremellomycetes</taxon>
        <taxon>Filobasidiales</taxon>
        <taxon>Filobasidiaceae</taxon>
        <taxon>Filobasidium</taxon>
    </lineage>
</organism>
<keyword evidence="3" id="KW-1185">Reference proteome</keyword>
<comment type="caution">
    <text evidence="2">The sequence shown here is derived from an EMBL/GenBank/DDBJ whole genome shotgun (WGS) entry which is preliminary data.</text>
</comment>
<name>A0A8K0JHR5_9TREE</name>
<dbReference type="AlphaFoldDB" id="A0A8K0JHR5"/>
<feature type="region of interest" description="Disordered" evidence="1">
    <location>
        <begin position="171"/>
        <end position="207"/>
    </location>
</feature>